<accession>A0A9W9ZU18</accession>
<keyword evidence="3" id="KW-1185">Reference proteome</keyword>
<dbReference type="InterPro" id="IPR013783">
    <property type="entry name" value="Ig-like_fold"/>
</dbReference>
<dbReference type="Gene3D" id="2.60.40.10">
    <property type="entry name" value="Immunoglobulins"/>
    <property type="match status" value="1"/>
</dbReference>
<evidence type="ECO:0000313" key="3">
    <source>
        <dbReference type="Proteomes" id="UP001163046"/>
    </source>
</evidence>
<dbReference type="Proteomes" id="UP001163046">
    <property type="component" value="Unassembled WGS sequence"/>
</dbReference>
<name>A0A9W9ZU18_9CNID</name>
<sequence length="72" mass="8284">MSKSGEFSVSVEAQSPACFVWLVAKDVRGRFSENGFLLTEPTKTVLFHSWQDTTESDLEKRLYIKSLYDLYT</sequence>
<evidence type="ECO:0000313" key="2">
    <source>
        <dbReference type="EMBL" id="KAJ7385974.1"/>
    </source>
</evidence>
<dbReference type="OrthoDB" id="6488039at2759"/>
<dbReference type="FunFam" id="2.60.40.10:FF:000650">
    <property type="entry name" value="Mannosidase beta"/>
    <property type="match status" value="1"/>
</dbReference>
<dbReference type="SUPFAM" id="SSF49303">
    <property type="entry name" value="beta-Galactosidase/glucuronidase domain"/>
    <property type="match status" value="1"/>
</dbReference>
<evidence type="ECO:0000259" key="1">
    <source>
        <dbReference type="Pfam" id="PF17753"/>
    </source>
</evidence>
<dbReference type="InterPro" id="IPR036156">
    <property type="entry name" value="Beta-gal/glucu_dom_sf"/>
</dbReference>
<dbReference type="AlphaFoldDB" id="A0A9W9ZU18"/>
<proteinExistence type="predicted"/>
<organism evidence="2 3">
    <name type="scientific">Desmophyllum pertusum</name>
    <dbReference type="NCBI Taxonomy" id="174260"/>
    <lineage>
        <taxon>Eukaryota</taxon>
        <taxon>Metazoa</taxon>
        <taxon>Cnidaria</taxon>
        <taxon>Anthozoa</taxon>
        <taxon>Hexacorallia</taxon>
        <taxon>Scleractinia</taxon>
        <taxon>Caryophylliina</taxon>
        <taxon>Caryophylliidae</taxon>
        <taxon>Desmophyllum</taxon>
    </lineage>
</organism>
<dbReference type="Pfam" id="PF17753">
    <property type="entry name" value="Ig_mannosidase"/>
    <property type="match status" value="1"/>
</dbReference>
<dbReference type="InterPro" id="IPR041625">
    <property type="entry name" value="Beta-mannosidase_Ig"/>
</dbReference>
<reference evidence="2" key="1">
    <citation type="submission" date="2023-01" db="EMBL/GenBank/DDBJ databases">
        <title>Genome assembly of the deep-sea coral Lophelia pertusa.</title>
        <authorList>
            <person name="Herrera S."/>
            <person name="Cordes E."/>
        </authorList>
    </citation>
    <scope>NUCLEOTIDE SEQUENCE</scope>
    <source>
        <strain evidence="2">USNM1676648</strain>
        <tissue evidence="2">Polyp</tissue>
    </source>
</reference>
<gene>
    <name evidence="2" type="ORF">OS493_012306</name>
</gene>
<feature type="domain" description="Beta-mannosidase Ig-fold" evidence="1">
    <location>
        <begin position="3"/>
        <end position="69"/>
    </location>
</feature>
<protein>
    <recommendedName>
        <fullName evidence="1">Beta-mannosidase Ig-fold domain-containing protein</fullName>
    </recommendedName>
</protein>
<dbReference type="EMBL" id="MU825878">
    <property type="protein sequence ID" value="KAJ7385974.1"/>
    <property type="molecule type" value="Genomic_DNA"/>
</dbReference>
<comment type="caution">
    <text evidence="2">The sequence shown here is derived from an EMBL/GenBank/DDBJ whole genome shotgun (WGS) entry which is preliminary data.</text>
</comment>